<dbReference type="Pfam" id="PF00107">
    <property type="entry name" value="ADH_zinc_N"/>
    <property type="match status" value="1"/>
</dbReference>
<evidence type="ECO:0000313" key="8">
    <source>
        <dbReference type="Proteomes" id="UP000616499"/>
    </source>
</evidence>
<dbReference type="InterPro" id="IPR011032">
    <property type="entry name" value="GroES-like_sf"/>
</dbReference>
<evidence type="ECO:0000256" key="1">
    <source>
        <dbReference type="ARBA" id="ARBA00001947"/>
    </source>
</evidence>
<evidence type="ECO:0000256" key="3">
    <source>
        <dbReference type="ARBA" id="ARBA00022833"/>
    </source>
</evidence>
<keyword evidence="8" id="KW-1185">Reference proteome</keyword>
<evidence type="ECO:0000256" key="2">
    <source>
        <dbReference type="ARBA" id="ARBA00022723"/>
    </source>
</evidence>
<dbReference type="PROSITE" id="PS00059">
    <property type="entry name" value="ADH_ZINC"/>
    <property type="match status" value="1"/>
</dbReference>
<dbReference type="CDD" id="cd08283">
    <property type="entry name" value="FDH_like_1"/>
    <property type="match status" value="1"/>
</dbReference>
<dbReference type="Gene3D" id="3.90.180.10">
    <property type="entry name" value="Medium-chain alcohol dehydrogenases, catalytic domain"/>
    <property type="match status" value="1"/>
</dbReference>
<dbReference type="PANTHER" id="PTHR42813:SF2">
    <property type="entry name" value="DEHYDROGENASE, ZINC-CONTAINING, PUTATIVE (AFU_ORTHOLOGUE AFUA_2G02810)-RELATED"/>
    <property type="match status" value="1"/>
</dbReference>
<dbReference type="Proteomes" id="UP000616499">
    <property type="component" value="Unassembled WGS sequence"/>
</dbReference>
<dbReference type="SUPFAM" id="SSF50129">
    <property type="entry name" value="GroES-like"/>
    <property type="match status" value="1"/>
</dbReference>
<dbReference type="InterPro" id="IPR036291">
    <property type="entry name" value="NAD(P)-bd_dom_sf"/>
</dbReference>
<dbReference type="InterPro" id="IPR002328">
    <property type="entry name" value="ADH_Zn_CS"/>
</dbReference>
<reference evidence="8" key="1">
    <citation type="journal article" date="2019" name="Int. J. Syst. Evol. Microbiol.">
        <title>The Global Catalogue of Microorganisms (GCM) 10K type strain sequencing project: providing services to taxonomists for standard genome sequencing and annotation.</title>
        <authorList>
            <consortium name="The Broad Institute Genomics Platform"/>
            <consortium name="The Broad Institute Genome Sequencing Center for Infectious Disease"/>
            <person name="Wu L."/>
            <person name="Ma J."/>
        </authorList>
    </citation>
    <scope>NUCLEOTIDE SEQUENCE [LARGE SCALE GENOMIC DNA]</scope>
    <source>
        <strain evidence="8">JCM 13501</strain>
    </source>
</reference>
<dbReference type="InterPro" id="IPR013154">
    <property type="entry name" value="ADH-like_N"/>
</dbReference>
<accession>A0ABQ2GLC8</accession>
<proteinExistence type="inferred from homology"/>
<feature type="domain" description="Enoyl reductase (ER)" evidence="6">
    <location>
        <begin position="7"/>
        <end position="308"/>
    </location>
</feature>
<dbReference type="Pfam" id="PF08240">
    <property type="entry name" value="ADH_N"/>
    <property type="match status" value="1"/>
</dbReference>
<evidence type="ECO:0000259" key="6">
    <source>
        <dbReference type="SMART" id="SM00829"/>
    </source>
</evidence>
<dbReference type="InterPro" id="IPR020843">
    <property type="entry name" value="ER"/>
</dbReference>
<dbReference type="RefSeq" id="WP_188865122.1">
    <property type="nucleotide sequence ID" value="NZ_BMNW01000002.1"/>
</dbReference>
<keyword evidence="2 5" id="KW-0479">Metal-binding</keyword>
<organism evidence="7 8">
    <name type="scientific">Pseudomonas asuensis</name>
    <dbReference type="NCBI Taxonomy" id="1825787"/>
    <lineage>
        <taxon>Bacteria</taxon>
        <taxon>Pseudomonadati</taxon>
        <taxon>Pseudomonadota</taxon>
        <taxon>Gammaproteobacteria</taxon>
        <taxon>Pseudomonadales</taxon>
        <taxon>Pseudomonadaceae</taxon>
        <taxon>Pseudomonas</taxon>
    </lineage>
</organism>
<dbReference type="InterPro" id="IPR013149">
    <property type="entry name" value="ADH-like_C"/>
</dbReference>
<dbReference type="SUPFAM" id="SSF51735">
    <property type="entry name" value="NAD(P)-binding Rossmann-fold domains"/>
    <property type="match status" value="1"/>
</dbReference>
<dbReference type="Gene3D" id="3.40.50.720">
    <property type="entry name" value="NAD(P)-binding Rossmann-like Domain"/>
    <property type="match status" value="1"/>
</dbReference>
<comment type="similarity">
    <text evidence="5">Belongs to the zinc-containing alcohol dehydrogenase family.</text>
</comment>
<dbReference type="EMBL" id="BMNW01000002">
    <property type="protein sequence ID" value="GGM01709.1"/>
    <property type="molecule type" value="Genomic_DNA"/>
</dbReference>
<evidence type="ECO:0000256" key="5">
    <source>
        <dbReference type="RuleBase" id="RU361277"/>
    </source>
</evidence>
<dbReference type="SMART" id="SM00829">
    <property type="entry name" value="PKS_ER"/>
    <property type="match status" value="1"/>
</dbReference>
<keyword evidence="4" id="KW-0560">Oxidoreductase</keyword>
<name>A0ABQ2GLC8_9PSED</name>
<protein>
    <submittedName>
        <fullName evidence="7">Glutathione-dependent formaldehyde dehydrogenase</fullName>
    </submittedName>
</protein>
<comment type="caution">
    <text evidence="7">The sequence shown here is derived from an EMBL/GenBank/DDBJ whole genome shotgun (WGS) entry which is preliminary data.</text>
</comment>
<gene>
    <name evidence="7" type="primary">fdh</name>
    <name evidence="7" type="ORF">GCM10009425_11210</name>
</gene>
<keyword evidence="3 5" id="KW-0862">Zinc</keyword>
<sequence>MRALTWQAPNVLQVETVPDPEIVNPRDVILRVTMSSVCGSDLHLLGGYVPAMKPGDIIGHEFMGEIVEVGSGITNFKKGDRVVTISIIGCGNCEHCQRSDFSCCDNSNPNPEATDLAYGQPCCGIIGYSHAFGGYAGSHATYIRVPFADVNLFKVPDGVTNEQAVFVSDAAPTGYFAADNADIQRGDTVAVWGCGGVGQMAIRIAYLMGAERVIAIDRFASRLELAEKKAGAITINYETTNVHEALLELTGGRGPDRCIDCVGMEAHGTELDYVYDKTKQMMHLHTERGTVLRQAIRACRKGGTVSVVGVYGGLLDKFPMGAIVNKALTVRSGQQPGQRYANKLFEHIQKGELDPSYLLTHPMSLEDSPRGYAMFKEKTEDCMRAVFMP</sequence>
<evidence type="ECO:0000256" key="4">
    <source>
        <dbReference type="ARBA" id="ARBA00023002"/>
    </source>
</evidence>
<evidence type="ECO:0000313" key="7">
    <source>
        <dbReference type="EMBL" id="GGM01709.1"/>
    </source>
</evidence>
<dbReference type="PANTHER" id="PTHR42813">
    <property type="entry name" value="ZINC-TYPE ALCOHOL DEHYDROGENASE-LIKE"/>
    <property type="match status" value="1"/>
</dbReference>
<comment type="cofactor">
    <cofactor evidence="1 5">
        <name>Zn(2+)</name>
        <dbReference type="ChEBI" id="CHEBI:29105"/>
    </cofactor>
</comment>